<gene>
    <name evidence="5" type="ORF">GCM10009579_83470</name>
</gene>
<evidence type="ECO:0000313" key="5">
    <source>
        <dbReference type="EMBL" id="GAA1301751.1"/>
    </source>
</evidence>
<comment type="caution">
    <text evidence="5">The sequence shown here is derived from an EMBL/GenBank/DDBJ whole genome shotgun (WGS) entry which is preliminary data.</text>
</comment>
<feature type="domain" description="PD-(D/E)XK endonuclease-like" evidence="4">
    <location>
        <begin position="277"/>
        <end position="514"/>
    </location>
</feature>
<keyword evidence="2" id="KW-0067">ATP-binding</keyword>
<accession>A0ABN1XE62</accession>
<keyword evidence="1" id="KW-0227">DNA damage</keyword>
<keyword evidence="2" id="KW-0347">Helicase</keyword>
<sequence>MGTPGARPNFVGRDDLLRVSASDAQRLPNGCGMYGALKVRPDLKTTDWSRRYDNSQPFVLGIIREIAIKLHGDPRTETWEELDTALQIELSQYNLHPGILSYARPAIENYLDCHEAVEAEIGRLRLRTYDPTVIAGASTNRLTVWAPIYDSHSGVREVRRLRFGKARQPGEEPDQWTVVAAYVASLVRPIGDLERIRVIEFGLEDGSAEVLFDATPQEAASNYNSLTLPKLHKIVDARNATPGYSCKECKIAGCCGSLQRLDGFLGQPTPGPATRSVSARDIEVYEVCAAKWLLEMSSLPTQKNSGPSSQRGINIHRWLAMAHMRSTRCTPESVDSLEESLGAPLTNDEHSEARDYLLGHTKTCPLGDGVQIIASEYPVYGYDAQADVIIASKPDMAYIDSDGTFVIRETKTTTREIPESEKDAFDKYLAVPWLLNLFASGYRGPHQSDKARLELEVLSPEGSRVFSWDADNARLLRMAKAEVRLRARAWHKDTTWSATPGAHCSWCTVKKWCPDARSADAEVGVESELSI</sequence>
<proteinExistence type="predicted"/>
<name>A0ABN1XE62_9ACTN</name>
<dbReference type="Proteomes" id="UP001500282">
    <property type="component" value="Unassembled WGS sequence"/>
</dbReference>
<evidence type="ECO:0000259" key="4">
    <source>
        <dbReference type="Pfam" id="PF12705"/>
    </source>
</evidence>
<keyword evidence="3" id="KW-0234">DNA repair</keyword>
<protein>
    <recommendedName>
        <fullName evidence="4">PD-(D/E)XK endonuclease-like domain-containing protein</fullName>
    </recommendedName>
</protein>
<keyword evidence="6" id="KW-1185">Reference proteome</keyword>
<organism evidence="5 6">
    <name type="scientific">Streptomyces javensis</name>
    <dbReference type="NCBI Taxonomy" id="114698"/>
    <lineage>
        <taxon>Bacteria</taxon>
        <taxon>Bacillati</taxon>
        <taxon>Actinomycetota</taxon>
        <taxon>Actinomycetes</taxon>
        <taxon>Kitasatosporales</taxon>
        <taxon>Streptomycetaceae</taxon>
        <taxon>Streptomyces</taxon>
        <taxon>Streptomyces violaceusniger group</taxon>
    </lineage>
</organism>
<evidence type="ECO:0000256" key="3">
    <source>
        <dbReference type="ARBA" id="ARBA00023204"/>
    </source>
</evidence>
<evidence type="ECO:0000256" key="2">
    <source>
        <dbReference type="ARBA" id="ARBA00022806"/>
    </source>
</evidence>
<evidence type="ECO:0000256" key="1">
    <source>
        <dbReference type="ARBA" id="ARBA00022763"/>
    </source>
</evidence>
<keyword evidence="2" id="KW-0378">Hydrolase</keyword>
<evidence type="ECO:0000313" key="6">
    <source>
        <dbReference type="Proteomes" id="UP001500282"/>
    </source>
</evidence>
<dbReference type="Pfam" id="PF12705">
    <property type="entry name" value="PDDEXK_1"/>
    <property type="match status" value="1"/>
</dbReference>
<dbReference type="InterPro" id="IPR038726">
    <property type="entry name" value="PDDEXK_AddAB-type"/>
</dbReference>
<keyword evidence="2" id="KW-0547">Nucleotide-binding</keyword>
<reference evidence="5 6" key="1">
    <citation type="journal article" date="2019" name="Int. J. Syst. Evol. Microbiol.">
        <title>The Global Catalogue of Microorganisms (GCM) 10K type strain sequencing project: providing services to taxonomists for standard genome sequencing and annotation.</title>
        <authorList>
            <consortium name="The Broad Institute Genomics Platform"/>
            <consortium name="The Broad Institute Genome Sequencing Center for Infectious Disease"/>
            <person name="Wu L."/>
            <person name="Ma J."/>
        </authorList>
    </citation>
    <scope>NUCLEOTIDE SEQUENCE [LARGE SCALE GENOMIC DNA]</scope>
    <source>
        <strain evidence="5 6">JCM 11448</strain>
    </source>
</reference>
<dbReference type="EMBL" id="BAAAIH010000086">
    <property type="protein sequence ID" value="GAA1301751.1"/>
    <property type="molecule type" value="Genomic_DNA"/>
</dbReference>